<dbReference type="AlphaFoldDB" id="A0A8S9H8G9"/>
<sequence>MATVTLSHLLPHRLRRNHFGADHRRNRCRCCLSSATNESSTAVVWFKQDLRVDDHPGLLAASKHRAVIPLYVLDRRILSRYTTETLELAIIALEELRSSLKKQGSDLMLRYGNAENVIGDLVKEVRAPFVFVEEEVEHHLCEVLEAVKKKMDGVSFPGESPRVVVWRTPFYETQSLSDLPHSWEEFKKLNLPVTLPVPAGRLSSQESELQWGSVPTLDDLKDYMKESSCEKEKSWREMAHASAERILMERNLEPNVDGSLGKKVHNSAFITRSRDTVGGGTEAVLNALAGYLRYLEGTSRDDWQEVHARLRHAETRPGASFFKLLGPALCLGIVSRRRVHYEAIEYEKERNAGFISPFGYSASTVTAATDAVCSMEWYSLISLNEEMIDDKRRSVRIWRWKGYLIQYTVAGNEGPAVLLVHGFGAFLEHYRDNVDCIVNSRNRVWTITVLGFGKSEKPNIVYTELLWSEMLRDFMIEVVGEPAHCVGNSIGGYFVSLMAFRWPELVKSVVLVNSAGNVIPGYSPLPISKERRVPFGAQLGARLLILLSVGYTTETLELAIIALEELRSSLKKQGSDLMLRYGNAENVIEDLVKEVRAPFVFVEEEVEHHLCEVLEAVKKKMDGVSFPGESPRVVVWRTPFYETQKLSDLPHSWEEFKKLNLPVTLPVPAGRLSSQESELQWGSVPTLDDLKDYMKESLCEKERSWREMAHASAERILMKRNLEPIVDATVGKKVQNSAFITRNRDTVGGGTEAVLNALAGYLRYLEGTSRDDWQEVHARLRDAETRPGASFFKLFGPALCLGIVSRRRVHYEAIEYEKERNAGFISPFGYSASTVSASTDAVCSMEWYSLMALNKGMTGDNIRSIRIWRWKGYLIQYTVAGNEGPAVLLVHGFGAFLEHYRDNVDSIVNSRNRVWTITVLGFGKSEKPNIVYTELLWSEMLRDFMIEVVGEPAHCVGNSIGGYFVSLMAFRWPELVKSVVLVNSAGNVIPGYSPLPISKERRVPFGAQLAIAMARNLGEESSDDTEFIKSSCETATYPDLCFQSLSSYASEIKKRPLQLAETALAVSMARAKSAKTYISDMTDYKGITKRQHEAVLDCVEEMGDTVDRLSKSLKELKNLEEGESKEDFWFCLSNIRTWTSAALTDETTCLDGFGGKGMDGELKSLVRAHIVRVAQDTSNALALINVYASKH</sequence>
<evidence type="ECO:0000259" key="4">
    <source>
        <dbReference type="PROSITE" id="PS51645"/>
    </source>
</evidence>
<dbReference type="InterPro" id="IPR029058">
    <property type="entry name" value="AB_hydrolase_fold"/>
</dbReference>
<evidence type="ECO:0000256" key="2">
    <source>
        <dbReference type="ARBA" id="ARBA00038471"/>
    </source>
</evidence>
<proteinExistence type="inferred from homology"/>
<dbReference type="InterPro" id="IPR036155">
    <property type="entry name" value="Crypto/Photolyase_N_sf"/>
</dbReference>
<dbReference type="InterPro" id="IPR006050">
    <property type="entry name" value="DNA_photolyase_N"/>
</dbReference>
<dbReference type="Pfam" id="PF00561">
    <property type="entry name" value="Abhydrolase_1"/>
    <property type="match status" value="2"/>
</dbReference>
<dbReference type="Pfam" id="PF00875">
    <property type="entry name" value="DNA_photolyase"/>
    <property type="match status" value="2"/>
</dbReference>
<dbReference type="Gene3D" id="3.40.50.1820">
    <property type="entry name" value="alpha/beta hydrolase"/>
    <property type="match status" value="2"/>
</dbReference>
<dbReference type="PROSITE" id="PS51645">
    <property type="entry name" value="PHR_CRY_ALPHA_BETA"/>
    <property type="match status" value="1"/>
</dbReference>
<dbReference type="Gene3D" id="1.20.140.40">
    <property type="entry name" value="Invertase/pectin methylesterase inhibitor family protein"/>
    <property type="match status" value="1"/>
</dbReference>
<accession>A0A8S9H8G9</accession>
<comment type="similarity">
    <text evidence="2">Belongs to the PMEI family.</text>
</comment>
<dbReference type="InterPro" id="IPR035513">
    <property type="entry name" value="Invertase/methylesterase_inhib"/>
</dbReference>
<dbReference type="GO" id="GO:0046910">
    <property type="term" value="F:pectinesterase inhibitor activity"/>
    <property type="evidence" value="ECO:0007669"/>
    <property type="project" value="UniProtKB-ARBA"/>
</dbReference>
<dbReference type="Gene3D" id="3.40.50.620">
    <property type="entry name" value="HUPs"/>
    <property type="match status" value="2"/>
</dbReference>
<dbReference type="SUPFAM" id="SSF101148">
    <property type="entry name" value="Plant invertase/pectin methylesterase inhibitor"/>
    <property type="match status" value="1"/>
</dbReference>
<dbReference type="SUPFAM" id="SSF52425">
    <property type="entry name" value="Cryptochrome/photolyase, N-terminal domain"/>
    <property type="match status" value="2"/>
</dbReference>
<feature type="coiled-coil region" evidence="3">
    <location>
        <begin position="1099"/>
        <end position="1126"/>
    </location>
</feature>
<comment type="caution">
    <text evidence="5">The sequence shown here is derived from an EMBL/GenBank/DDBJ whole genome shotgun (WGS) entry which is preliminary data.</text>
</comment>
<dbReference type="InterPro" id="IPR006501">
    <property type="entry name" value="Pectinesterase_inhib_dom"/>
</dbReference>
<dbReference type="Pfam" id="PF04043">
    <property type="entry name" value="PMEI"/>
    <property type="match status" value="1"/>
</dbReference>
<evidence type="ECO:0000256" key="1">
    <source>
        <dbReference type="ARBA" id="ARBA00022729"/>
    </source>
</evidence>
<dbReference type="NCBIfam" id="TIGR01614">
    <property type="entry name" value="PME_inhib"/>
    <property type="match status" value="1"/>
</dbReference>
<reference evidence="5" key="1">
    <citation type="submission" date="2019-12" db="EMBL/GenBank/DDBJ databases">
        <title>Genome sequencing and annotation of Brassica cretica.</title>
        <authorList>
            <person name="Studholme D.J."/>
            <person name="Sarris P.F."/>
        </authorList>
    </citation>
    <scope>NUCLEOTIDE SEQUENCE</scope>
    <source>
        <strain evidence="5">PFS-001/15</strain>
        <tissue evidence="5">Leaf</tissue>
    </source>
</reference>
<keyword evidence="1" id="KW-0732">Signal</keyword>
<dbReference type="CDD" id="cd15798">
    <property type="entry name" value="PMEI-like_3"/>
    <property type="match status" value="1"/>
</dbReference>
<keyword evidence="3" id="KW-0175">Coiled coil</keyword>
<feature type="domain" description="Photolyase/cryptochrome alpha/beta" evidence="4">
    <location>
        <begin position="40"/>
        <end position="164"/>
    </location>
</feature>
<dbReference type="PANTHER" id="PTHR47832">
    <property type="entry name" value="DNA PHOTOLYASE"/>
    <property type="match status" value="1"/>
</dbReference>
<organism evidence="5 6">
    <name type="scientific">Brassica cretica</name>
    <name type="common">Mustard</name>
    <dbReference type="NCBI Taxonomy" id="69181"/>
    <lineage>
        <taxon>Eukaryota</taxon>
        <taxon>Viridiplantae</taxon>
        <taxon>Streptophyta</taxon>
        <taxon>Embryophyta</taxon>
        <taxon>Tracheophyta</taxon>
        <taxon>Spermatophyta</taxon>
        <taxon>Magnoliopsida</taxon>
        <taxon>eudicotyledons</taxon>
        <taxon>Gunneridae</taxon>
        <taxon>Pentapetalae</taxon>
        <taxon>rosids</taxon>
        <taxon>malvids</taxon>
        <taxon>Brassicales</taxon>
        <taxon>Brassicaceae</taxon>
        <taxon>Brassiceae</taxon>
        <taxon>Brassica</taxon>
    </lineage>
</organism>
<evidence type="ECO:0000313" key="5">
    <source>
        <dbReference type="EMBL" id="KAF2553410.1"/>
    </source>
</evidence>
<evidence type="ECO:0000313" key="6">
    <source>
        <dbReference type="Proteomes" id="UP000712281"/>
    </source>
</evidence>
<dbReference type="FunFam" id="1.20.140.40:FF:000005">
    <property type="entry name" value="Pectin methylesterase inhibitor 1"/>
    <property type="match status" value="1"/>
</dbReference>
<name>A0A8S9H8G9_BRACR</name>
<dbReference type="Proteomes" id="UP000712281">
    <property type="component" value="Unassembled WGS sequence"/>
</dbReference>
<evidence type="ECO:0000256" key="3">
    <source>
        <dbReference type="SAM" id="Coils"/>
    </source>
</evidence>
<dbReference type="InterPro" id="IPR014729">
    <property type="entry name" value="Rossmann-like_a/b/a_fold"/>
</dbReference>
<dbReference type="InterPro" id="IPR000073">
    <property type="entry name" value="AB_hydrolase_1"/>
</dbReference>
<protein>
    <recommendedName>
        <fullName evidence="4">Photolyase/cryptochrome alpha/beta domain-containing protein</fullName>
    </recommendedName>
</protein>
<gene>
    <name evidence="5" type="ORF">F2Q68_00037419</name>
</gene>
<dbReference type="EMBL" id="QGKW02001988">
    <property type="protein sequence ID" value="KAF2553410.1"/>
    <property type="molecule type" value="Genomic_DNA"/>
</dbReference>
<dbReference type="SMART" id="SM00856">
    <property type="entry name" value="PMEI"/>
    <property type="match status" value="1"/>
</dbReference>
<dbReference type="SUPFAM" id="SSF53474">
    <property type="entry name" value="alpha/beta-Hydrolases"/>
    <property type="match status" value="2"/>
</dbReference>
<dbReference type="PANTHER" id="PTHR47832:SF1">
    <property type="entry name" value="DNA PHOTOLYASE"/>
    <property type="match status" value="1"/>
</dbReference>